<comment type="pathway">
    <text evidence="2 12">Cell wall biogenesis; peptidoglycan biosynthesis.</text>
</comment>
<dbReference type="PANTHER" id="PTHR43783">
    <property type="entry name" value="UDP-N-ACETYLGLUCOSAMINE 1-CARBOXYVINYLTRANSFERASE"/>
    <property type="match status" value="1"/>
</dbReference>
<dbReference type="OrthoDB" id="9803760at2"/>
<dbReference type="GO" id="GO:0008360">
    <property type="term" value="P:regulation of cell shape"/>
    <property type="evidence" value="ECO:0007669"/>
    <property type="project" value="UniProtKB-KW"/>
</dbReference>
<dbReference type="EMBL" id="NFJD01000003">
    <property type="protein sequence ID" value="OUO56624.1"/>
    <property type="molecule type" value="Genomic_DNA"/>
</dbReference>
<dbReference type="InterPro" id="IPR013792">
    <property type="entry name" value="RNA3'P_cycl/enolpyr_Trfase_a/b"/>
</dbReference>
<evidence type="ECO:0000256" key="12">
    <source>
        <dbReference type="HAMAP-Rule" id="MF_00111"/>
    </source>
</evidence>
<dbReference type="GO" id="GO:0005737">
    <property type="term" value="C:cytoplasm"/>
    <property type="evidence" value="ECO:0007669"/>
    <property type="project" value="UniProtKB-SubCell"/>
</dbReference>
<dbReference type="HAMAP" id="MF_00111">
    <property type="entry name" value="MurA"/>
    <property type="match status" value="1"/>
</dbReference>
<dbReference type="Pfam" id="PF00275">
    <property type="entry name" value="EPSP_synthase"/>
    <property type="match status" value="1"/>
</dbReference>
<name>A0A1Y4DBV3_9BACT</name>
<evidence type="ECO:0000259" key="13">
    <source>
        <dbReference type="Pfam" id="PF00275"/>
    </source>
</evidence>
<dbReference type="InterPro" id="IPR005750">
    <property type="entry name" value="UDP_GlcNAc_COvinyl_MurA"/>
</dbReference>
<dbReference type="InterPro" id="IPR050068">
    <property type="entry name" value="MurA_subfamily"/>
</dbReference>
<dbReference type="GO" id="GO:0051301">
    <property type="term" value="P:cell division"/>
    <property type="evidence" value="ECO:0007669"/>
    <property type="project" value="UniProtKB-KW"/>
</dbReference>
<dbReference type="NCBIfam" id="TIGR01072">
    <property type="entry name" value="murA"/>
    <property type="match status" value="1"/>
</dbReference>
<accession>A0A1Y4DBV3</accession>
<keyword evidence="9 12" id="KW-0961">Cell wall biogenesis/degradation</keyword>
<feature type="domain" description="Enolpyruvate transferase" evidence="13">
    <location>
        <begin position="7"/>
        <end position="406"/>
    </location>
</feature>
<dbReference type="Gene3D" id="3.65.10.10">
    <property type="entry name" value="Enolpyruvate transferase domain"/>
    <property type="match status" value="2"/>
</dbReference>
<evidence type="ECO:0000256" key="6">
    <source>
        <dbReference type="ARBA" id="ARBA00022960"/>
    </source>
</evidence>
<feature type="binding site" evidence="12">
    <location>
        <position position="92"/>
    </location>
    <ligand>
        <name>UDP-N-acetyl-alpha-D-glucosamine</name>
        <dbReference type="ChEBI" id="CHEBI:57705"/>
    </ligand>
</feature>
<keyword evidence="12" id="KW-0670">Pyruvate</keyword>
<evidence type="ECO:0000256" key="1">
    <source>
        <dbReference type="ARBA" id="ARBA00004496"/>
    </source>
</evidence>
<keyword evidence="5 12" id="KW-0808">Transferase</keyword>
<organism evidence="14 15">
    <name type="scientific">Candidatus Avelusimicrobium gallicola</name>
    <dbReference type="NCBI Taxonomy" id="2562704"/>
    <lineage>
        <taxon>Bacteria</taxon>
        <taxon>Pseudomonadati</taxon>
        <taxon>Elusimicrobiota</taxon>
        <taxon>Elusimicrobia</taxon>
        <taxon>Elusimicrobiales</taxon>
        <taxon>Elusimicrobiaceae</taxon>
        <taxon>Candidatus Avelusimicrobium</taxon>
    </lineage>
</organism>
<protein>
    <recommendedName>
        <fullName evidence="12">UDP-N-acetylglucosamine 1-carboxyvinyltransferase</fullName>
        <ecNumber evidence="12">2.5.1.7</ecNumber>
    </recommendedName>
    <alternativeName>
        <fullName evidence="12">Enoylpyruvate transferase</fullName>
    </alternativeName>
    <alternativeName>
        <fullName evidence="12">UDP-N-acetylglucosamine enolpyruvyl transferase</fullName>
        <shortName evidence="12">EPT</shortName>
    </alternativeName>
</protein>
<keyword evidence="4 12" id="KW-0132">Cell division</keyword>
<evidence type="ECO:0000256" key="5">
    <source>
        <dbReference type="ARBA" id="ARBA00022679"/>
    </source>
</evidence>
<evidence type="ECO:0000256" key="9">
    <source>
        <dbReference type="ARBA" id="ARBA00023316"/>
    </source>
</evidence>
<keyword evidence="3 12" id="KW-0963">Cytoplasm</keyword>
<evidence type="ECO:0000256" key="7">
    <source>
        <dbReference type="ARBA" id="ARBA00022984"/>
    </source>
</evidence>
<dbReference type="SUPFAM" id="SSF55205">
    <property type="entry name" value="EPT/RTPC-like"/>
    <property type="match status" value="1"/>
</dbReference>
<feature type="binding site" evidence="12">
    <location>
        <position position="327"/>
    </location>
    <ligand>
        <name>UDP-N-acetyl-alpha-D-glucosamine</name>
        <dbReference type="ChEBI" id="CHEBI:57705"/>
    </ligand>
</feature>
<evidence type="ECO:0000256" key="2">
    <source>
        <dbReference type="ARBA" id="ARBA00004752"/>
    </source>
</evidence>
<keyword evidence="15" id="KW-1185">Reference proteome</keyword>
<dbReference type="GO" id="GO:0009252">
    <property type="term" value="P:peptidoglycan biosynthetic process"/>
    <property type="evidence" value="ECO:0007669"/>
    <property type="project" value="UniProtKB-UniRule"/>
</dbReference>
<dbReference type="CDD" id="cd01555">
    <property type="entry name" value="UdpNAET"/>
    <property type="match status" value="1"/>
</dbReference>
<sequence length="423" mass="46112">MDRFIIHGGKKLHGTVHISGSKNAALPILVATLLTDEPCVLHRVPNLRDVRTTLKILEYLGKKVEYKDNTATITADGTLKNTLPYELVKQMRASFWVAGPLLARFKTAEIPLPGGCAIGVRPVDIHLKGFEKLGAECETKAGNVILRARELTPAKIVLRFPSVGATQNLLMCACLIPGETVLENVAKEPEVDDVIAFLNKMGADIRQGEKGQLIVHGKTALHGAEHTVVADRIETGSYVLAACATRGDVTVSGCVPEHNSILWEDLQEAGFTLDIQKDAIHVLPYEGAIKPVRVRTAPYPGFATDLQAPWMTLMTLCDGTAEVDEDIFENRFMHAPELVRMGADIVTEKSVARVTGVKELSAAHVQASDLRGGMALVIAGLCAPGETEVERVYHIDRGYENLEQKLTALGADIRRYNPDKNEF</sequence>
<dbReference type="Proteomes" id="UP000196368">
    <property type="component" value="Unassembled WGS sequence"/>
</dbReference>
<dbReference type="RefSeq" id="WP_087288724.1">
    <property type="nucleotide sequence ID" value="NZ_NFJD01000003.1"/>
</dbReference>
<comment type="caution">
    <text evidence="12">Lacks conserved residue(s) required for the propagation of feature annotation.</text>
</comment>
<evidence type="ECO:0000256" key="8">
    <source>
        <dbReference type="ARBA" id="ARBA00023306"/>
    </source>
</evidence>
<evidence type="ECO:0000256" key="11">
    <source>
        <dbReference type="ARBA" id="ARBA00047527"/>
    </source>
</evidence>
<comment type="subcellular location">
    <subcellularLocation>
        <location evidence="1 12">Cytoplasm</location>
    </subcellularLocation>
</comment>
<dbReference type="GO" id="GO:0008760">
    <property type="term" value="F:UDP-N-acetylglucosamine 1-carboxyvinyltransferase activity"/>
    <property type="evidence" value="ECO:0007669"/>
    <property type="project" value="UniProtKB-UniRule"/>
</dbReference>
<evidence type="ECO:0000256" key="4">
    <source>
        <dbReference type="ARBA" id="ARBA00022618"/>
    </source>
</evidence>
<reference evidence="15" key="1">
    <citation type="submission" date="2017-04" db="EMBL/GenBank/DDBJ databases">
        <title>Function of individual gut microbiota members based on whole genome sequencing of pure cultures obtained from chicken caecum.</title>
        <authorList>
            <person name="Medvecky M."/>
            <person name="Cejkova D."/>
            <person name="Polansky O."/>
            <person name="Karasova D."/>
            <person name="Kubasova T."/>
            <person name="Cizek A."/>
            <person name="Rychlik I."/>
        </authorList>
    </citation>
    <scope>NUCLEOTIDE SEQUENCE [LARGE SCALE GENOMIC DNA]</scope>
    <source>
        <strain evidence="15">An273</strain>
    </source>
</reference>
<feature type="binding site" evidence="12">
    <location>
        <position position="305"/>
    </location>
    <ligand>
        <name>UDP-N-acetyl-alpha-D-glucosamine</name>
        <dbReference type="ChEBI" id="CHEBI:57705"/>
    </ligand>
</feature>
<proteinExistence type="inferred from homology"/>
<keyword evidence="8 12" id="KW-0131">Cell cycle</keyword>
<comment type="similarity">
    <text evidence="10 12">Belongs to the EPSP synthase family. MurA subfamily.</text>
</comment>
<keyword evidence="6 12" id="KW-0133">Cell shape</keyword>
<comment type="catalytic activity">
    <reaction evidence="11 12">
        <text>phosphoenolpyruvate + UDP-N-acetyl-alpha-D-glucosamine = UDP-N-acetyl-3-O-(1-carboxyvinyl)-alpha-D-glucosamine + phosphate</text>
        <dbReference type="Rhea" id="RHEA:18681"/>
        <dbReference type="ChEBI" id="CHEBI:43474"/>
        <dbReference type="ChEBI" id="CHEBI:57705"/>
        <dbReference type="ChEBI" id="CHEBI:58702"/>
        <dbReference type="ChEBI" id="CHEBI:68483"/>
        <dbReference type="EC" id="2.5.1.7"/>
    </reaction>
</comment>
<gene>
    <name evidence="12" type="primary">murA</name>
    <name evidence="14" type="ORF">B5F75_05380</name>
</gene>
<feature type="modified residue" description="2-(S-cysteinyl)pyruvic acid O-phosphothioketal" evidence="12">
    <location>
        <position position="116"/>
    </location>
</feature>
<dbReference type="GO" id="GO:0019277">
    <property type="term" value="P:UDP-N-acetylgalactosamine biosynthetic process"/>
    <property type="evidence" value="ECO:0007669"/>
    <property type="project" value="InterPro"/>
</dbReference>
<keyword evidence="7 12" id="KW-0573">Peptidoglycan synthesis</keyword>
<dbReference type="UniPathway" id="UPA00219"/>
<dbReference type="AlphaFoldDB" id="A0A1Y4DBV3"/>
<comment type="caution">
    <text evidence="14">The sequence shown here is derived from an EMBL/GenBank/DDBJ whole genome shotgun (WGS) entry which is preliminary data.</text>
</comment>
<feature type="binding site" evidence="12">
    <location>
        <begin position="22"/>
        <end position="23"/>
    </location>
    <ligand>
        <name>phosphoenolpyruvate</name>
        <dbReference type="ChEBI" id="CHEBI:58702"/>
    </ligand>
</feature>
<dbReference type="GO" id="GO:0071555">
    <property type="term" value="P:cell wall organization"/>
    <property type="evidence" value="ECO:0007669"/>
    <property type="project" value="UniProtKB-KW"/>
</dbReference>
<comment type="function">
    <text evidence="12">Cell wall formation. Adds enolpyruvyl to UDP-N-acetylglucosamine.</text>
</comment>
<dbReference type="InterPro" id="IPR036968">
    <property type="entry name" value="Enolpyruvate_Tfrase_sf"/>
</dbReference>
<evidence type="ECO:0000256" key="3">
    <source>
        <dbReference type="ARBA" id="ARBA00022490"/>
    </source>
</evidence>
<feature type="active site" description="Proton donor" evidence="12">
    <location>
        <position position="116"/>
    </location>
</feature>
<evidence type="ECO:0000313" key="14">
    <source>
        <dbReference type="EMBL" id="OUO56624.1"/>
    </source>
</evidence>
<dbReference type="NCBIfam" id="NF006873">
    <property type="entry name" value="PRK09369.1"/>
    <property type="match status" value="1"/>
</dbReference>
<evidence type="ECO:0000313" key="15">
    <source>
        <dbReference type="Proteomes" id="UP000196368"/>
    </source>
</evidence>
<evidence type="ECO:0000256" key="10">
    <source>
        <dbReference type="ARBA" id="ARBA00038367"/>
    </source>
</evidence>
<dbReference type="PANTHER" id="PTHR43783:SF1">
    <property type="entry name" value="UDP-N-ACETYLGLUCOSAMINE 1-CARBOXYVINYLTRANSFERASE"/>
    <property type="match status" value="1"/>
</dbReference>
<dbReference type="EC" id="2.5.1.7" evidence="12"/>
<dbReference type="InterPro" id="IPR001986">
    <property type="entry name" value="Enolpyruvate_Tfrase_dom"/>
</dbReference>